<proteinExistence type="predicted"/>
<keyword evidence="1" id="KW-0805">Transcription regulation</keyword>
<dbReference type="InterPro" id="IPR039418">
    <property type="entry name" value="LexA-like"/>
</dbReference>
<evidence type="ECO:0000256" key="2">
    <source>
        <dbReference type="ARBA" id="ARBA00023125"/>
    </source>
</evidence>
<sequence>MVKNERTRQDFTARLIAACESAGIVGHGRNKQVARAIQAQGGKISTPAVWKWFNGQSIPDGRNLLALSELLGVRVEWLQYGMVQSPDTKRHRSSLHPEVFRIESLDIGQKTAAGLPLYDDFIETIQAIEFGMDEARVLFNGRSAEHIRLIAINSDSMVGTFSPRDQLFVDVSVHRFDGDGIYLFTLDEQIYLKRLQRQHKKIAVISDNKRYETWYLSPDEIDVMNVMAKVIMSQARQYQLLG</sequence>
<evidence type="ECO:0000256" key="3">
    <source>
        <dbReference type="ARBA" id="ARBA00023163"/>
    </source>
</evidence>
<name>A0ABX0RDR2_9GAMM</name>
<dbReference type="InterPro" id="IPR036286">
    <property type="entry name" value="LexA/Signal_pep-like_sf"/>
</dbReference>
<keyword evidence="6" id="KW-1185">Reference proteome</keyword>
<gene>
    <name evidence="5" type="ORF">F3J40_18070</name>
</gene>
<organism evidence="5 6">
    <name type="scientific">Candidatus Pantoea multigeneris</name>
    <dbReference type="NCBI Taxonomy" id="2608357"/>
    <lineage>
        <taxon>Bacteria</taxon>
        <taxon>Pseudomonadati</taxon>
        <taxon>Pseudomonadota</taxon>
        <taxon>Gammaproteobacteria</taxon>
        <taxon>Enterobacterales</taxon>
        <taxon>Erwiniaceae</taxon>
        <taxon>Pantoea</taxon>
    </lineage>
</organism>
<dbReference type="InterPro" id="IPR015927">
    <property type="entry name" value="Peptidase_S24_S26A/B/C"/>
</dbReference>
<evidence type="ECO:0000313" key="6">
    <source>
        <dbReference type="Proteomes" id="UP001515683"/>
    </source>
</evidence>
<dbReference type="CDD" id="cd06529">
    <property type="entry name" value="S24_LexA-like"/>
    <property type="match status" value="1"/>
</dbReference>
<dbReference type="Gene3D" id="2.10.109.10">
    <property type="entry name" value="Umud Fragment, subunit A"/>
    <property type="match status" value="1"/>
</dbReference>
<evidence type="ECO:0000313" key="5">
    <source>
        <dbReference type="EMBL" id="NIF23490.1"/>
    </source>
</evidence>
<comment type="caution">
    <text evidence="5">The sequence shown here is derived from an EMBL/GenBank/DDBJ whole genome shotgun (WGS) entry which is preliminary data.</text>
</comment>
<dbReference type="Pfam" id="PF01381">
    <property type="entry name" value="HTH_3"/>
    <property type="match status" value="1"/>
</dbReference>
<evidence type="ECO:0000256" key="1">
    <source>
        <dbReference type="ARBA" id="ARBA00023015"/>
    </source>
</evidence>
<keyword evidence="3" id="KW-0804">Transcription</keyword>
<dbReference type="Gene3D" id="1.10.260.40">
    <property type="entry name" value="lambda repressor-like DNA-binding domains"/>
    <property type="match status" value="1"/>
</dbReference>
<feature type="domain" description="HTH cro/C1-type" evidence="4">
    <location>
        <begin position="44"/>
        <end position="78"/>
    </location>
</feature>
<protein>
    <submittedName>
        <fullName evidence="5">Helix-turn-helix transcriptional regulator</fullName>
    </submittedName>
</protein>
<dbReference type="SUPFAM" id="SSF51306">
    <property type="entry name" value="LexA/Signal peptidase"/>
    <property type="match status" value="1"/>
</dbReference>
<dbReference type="PANTHER" id="PTHR40661:SF3">
    <property type="entry name" value="FELS-1 PROPHAGE TRANSCRIPTIONAL REGULATOR"/>
    <property type="match status" value="1"/>
</dbReference>
<dbReference type="PROSITE" id="PS50943">
    <property type="entry name" value="HTH_CROC1"/>
    <property type="match status" value="1"/>
</dbReference>
<dbReference type="InterPro" id="IPR001387">
    <property type="entry name" value="Cro/C1-type_HTH"/>
</dbReference>
<dbReference type="Proteomes" id="UP001515683">
    <property type="component" value="Unassembled WGS sequence"/>
</dbReference>
<accession>A0ABX0RDR2</accession>
<dbReference type="PANTHER" id="PTHR40661">
    <property type="match status" value="1"/>
</dbReference>
<dbReference type="Pfam" id="PF00717">
    <property type="entry name" value="Peptidase_S24"/>
    <property type="match status" value="1"/>
</dbReference>
<evidence type="ECO:0000259" key="4">
    <source>
        <dbReference type="PROSITE" id="PS50943"/>
    </source>
</evidence>
<keyword evidence="2" id="KW-0238">DNA-binding</keyword>
<dbReference type="RefSeq" id="WP_167016784.1">
    <property type="nucleotide sequence ID" value="NZ_VWXF01000008.1"/>
</dbReference>
<reference evidence="5 6" key="1">
    <citation type="journal article" date="2019" name="bioRxiv">
        <title>Bacteria contribute to plant secondary compound degradation in a generalist herbivore system.</title>
        <authorList>
            <person name="Francoeur C.B."/>
            <person name="Khadempour L."/>
            <person name="Moreira-Soto R.D."/>
            <person name="Gotting K."/>
            <person name="Book A.J."/>
            <person name="Pinto-Tomas A.A."/>
            <person name="Keefover-Ring K."/>
            <person name="Currie C.R."/>
        </authorList>
    </citation>
    <scope>NUCLEOTIDE SEQUENCE [LARGE SCALE GENOMIC DNA]</scope>
    <source>
        <strain evidence="5">Acro-835</strain>
    </source>
</reference>
<dbReference type="EMBL" id="VWXF01000008">
    <property type="protein sequence ID" value="NIF23490.1"/>
    <property type="molecule type" value="Genomic_DNA"/>
</dbReference>
<dbReference type="CDD" id="cd00093">
    <property type="entry name" value="HTH_XRE"/>
    <property type="match status" value="1"/>
</dbReference>
<dbReference type="InterPro" id="IPR010982">
    <property type="entry name" value="Lambda_DNA-bd_dom_sf"/>
</dbReference>